<dbReference type="Proteomes" id="UP000199352">
    <property type="component" value="Unassembled WGS sequence"/>
</dbReference>
<dbReference type="PRINTS" id="PR00352">
    <property type="entry name" value="3FE4SFRDOXIN"/>
</dbReference>
<evidence type="ECO:0000256" key="4">
    <source>
        <dbReference type="RuleBase" id="RU368020"/>
    </source>
</evidence>
<evidence type="ECO:0000256" key="2">
    <source>
        <dbReference type="ARBA" id="ARBA00023004"/>
    </source>
</evidence>
<keyword evidence="2 4" id="KW-0408">Iron</keyword>
<dbReference type="GO" id="GO:0005506">
    <property type="term" value="F:iron ion binding"/>
    <property type="evidence" value="ECO:0007669"/>
    <property type="project" value="UniProtKB-UniRule"/>
</dbReference>
<comment type="function">
    <text evidence="4">Ferredoxins are iron-sulfur proteins that transfer electrons in a wide variety of metabolic reactions.</text>
</comment>
<evidence type="ECO:0000313" key="5">
    <source>
        <dbReference type="EMBL" id="SER36237.1"/>
    </source>
</evidence>
<name>A0A1H9NKG3_9PSEU</name>
<keyword evidence="4" id="KW-0813">Transport</keyword>
<evidence type="ECO:0000256" key="3">
    <source>
        <dbReference type="ARBA" id="ARBA00023014"/>
    </source>
</evidence>
<evidence type="ECO:0000256" key="1">
    <source>
        <dbReference type="ARBA" id="ARBA00022723"/>
    </source>
</evidence>
<sequence>MANVVKVDHDLCSGTGHCAEIAPKLFSMSDRRAWPEERTTEQAEDTELAHRAADGCPWFAISVSDSTDNEENQ</sequence>
<dbReference type="GO" id="GO:0009055">
    <property type="term" value="F:electron transfer activity"/>
    <property type="evidence" value="ECO:0007669"/>
    <property type="project" value="UniProtKB-UniRule"/>
</dbReference>
<dbReference type="OrthoDB" id="4557285at2"/>
<reference evidence="6" key="1">
    <citation type="submission" date="2016-10" db="EMBL/GenBank/DDBJ databases">
        <authorList>
            <person name="Varghese N."/>
            <person name="Submissions S."/>
        </authorList>
    </citation>
    <scope>NUCLEOTIDE SEQUENCE [LARGE SCALE GENOMIC DNA]</scope>
    <source>
        <strain evidence="6">CGMCC 4.3525</strain>
    </source>
</reference>
<dbReference type="AlphaFoldDB" id="A0A1H9NKG3"/>
<dbReference type="Gene3D" id="3.30.70.20">
    <property type="match status" value="1"/>
</dbReference>
<keyword evidence="1 4" id="KW-0479">Metal-binding</keyword>
<keyword evidence="4" id="KW-0249">Electron transport</keyword>
<accession>A0A1H9NKG3</accession>
<keyword evidence="6" id="KW-1185">Reference proteome</keyword>
<dbReference type="InterPro" id="IPR001080">
    <property type="entry name" value="3Fe4S_ferredoxin"/>
</dbReference>
<organism evidence="5 6">
    <name type="scientific">Lentzea xinjiangensis</name>
    <dbReference type="NCBI Taxonomy" id="402600"/>
    <lineage>
        <taxon>Bacteria</taxon>
        <taxon>Bacillati</taxon>
        <taxon>Actinomycetota</taxon>
        <taxon>Actinomycetes</taxon>
        <taxon>Pseudonocardiales</taxon>
        <taxon>Pseudonocardiaceae</taxon>
        <taxon>Lentzea</taxon>
    </lineage>
</organism>
<dbReference type="GO" id="GO:0051536">
    <property type="term" value="F:iron-sulfur cluster binding"/>
    <property type="evidence" value="ECO:0007669"/>
    <property type="project" value="UniProtKB-KW"/>
</dbReference>
<dbReference type="EMBL" id="FOFR01000010">
    <property type="protein sequence ID" value="SER36237.1"/>
    <property type="molecule type" value="Genomic_DNA"/>
</dbReference>
<dbReference type="STRING" id="402600.SAMN05216188_110251"/>
<gene>
    <name evidence="5" type="ORF">SAMN05216188_110251</name>
</gene>
<dbReference type="SUPFAM" id="SSF54862">
    <property type="entry name" value="4Fe-4S ferredoxins"/>
    <property type="match status" value="1"/>
</dbReference>
<proteinExistence type="predicted"/>
<evidence type="ECO:0000313" key="6">
    <source>
        <dbReference type="Proteomes" id="UP000199352"/>
    </source>
</evidence>
<keyword evidence="3 4" id="KW-0411">Iron-sulfur</keyword>
<dbReference type="Pfam" id="PF13370">
    <property type="entry name" value="Fer4_13"/>
    <property type="match status" value="1"/>
</dbReference>
<protein>
    <recommendedName>
        <fullName evidence="4">Ferredoxin</fullName>
    </recommendedName>
</protein>